<gene>
    <name evidence="2" type="ORF">KFK09_005205</name>
</gene>
<dbReference type="AlphaFoldDB" id="A0A8T3BV21"/>
<dbReference type="EMBL" id="JAGYWB010000005">
    <property type="protein sequence ID" value="KAI0522820.1"/>
    <property type="molecule type" value="Genomic_DNA"/>
</dbReference>
<dbReference type="Proteomes" id="UP000829196">
    <property type="component" value="Unassembled WGS sequence"/>
</dbReference>
<reference evidence="2" key="1">
    <citation type="journal article" date="2022" name="Front. Genet.">
        <title>Chromosome-Scale Assembly of the Dendrobium nobile Genome Provides Insights Into the Molecular Mechanism of the Biosynthesis of the Medicinal Active Ingredient of Dendrobium.</title>
        <authorList>
            <person name="Xu Q."/>
            <person name="Niu S.-C."/>
            <person name="Li K.-L."/>
            <person name="Zheng P.-J."/>
            <person name="Zhang X.-J."/>
            <person name="Jia Y."/>
            <person name="Liu Y."/>
            <person name="Niu Y.-X."/>
            <person name="Yu L.-H."/>
            <person name="Chen D.-F."/>
            <person name="Zhang G.-Q."/>
        </authorList>
    </citation>
    <scope>NUCLEOTIDE SEQUENCE</scope>
    <source>
        <tissue evidence="2">Leaf</tissue>
    </source>
</reference>
<comment type="caution">
    <text evidence="2">The sequence shown here is derived from an EMBL/GenBank/DDBJ whole genome shotgun (WGS) entry which is preliminary data.</text>
</comment>
<evidence type="ECO:0000313" key="3">
    <source>
        <dbReference type="Proteomes" id="UP000829196"/>
    </source>
</evidence>
<feature type="region of interest" description="Disordered" evidence="1">
    <location>
        <begin position="1"/>
        <end position="24"/>
    </location>
</feature>
<evidence type="ECO:0008006" key="4">
    <source>
        <dbReference type="Google" id="ProtNLM"/>
    </source>
</evidence>
<sequence length="247" mass="27531">MADQGASSQTQSTSSQPPNASSLSATMADFTVPPPLKFLMSNLKLLVNNQLTVDNYALWRLQIHQAFTANGFEGYISGQLLCPESVSDQKLWKLVDQNLISALFSTISPSVLPYILHLKTSHEIWTTLERRLQPSNRSRVIQLKNELHNVQMRDQTISQYLSQIKSLVDNIAAAGSHIDVEDIILYTLKGLPPSYNLFKVAIRTSPHTITLESLYSLLCSKEINLQSELLQEITLSGDVQALYSSRG</sequence>
<dbReference type="OrthoDB" id="695165at2759"/>
<accession>A0A8T3BV21</accession>
<dbReference type="Pfam" id="PF14223">
    <property type="entry name" value="Retrotran_gag_2"/>
    <property type="match status" value="1"/>
</dbReference>
<dbReference type="PANTHER" id="PTHR47481">
    <property type="match status" value="1"/>
</dbReference>
<organism evidence="2 3">
    <name type="scientific">Dendrobium nobile</name>
    <name type="common">Orchid</name>
    <dbReference type="NCBI Taxonomy" id="94219"/>
    <lineage>
        <taxon>Eukaryota</taxon>
        <taxon>Viridiplantae</taxon>
        <taxon>Streptophyta</taxon>
        <taxon>Embryophyta</taxon>
        <taxon>Tracheophyta</taxon>
        <taxon>Spermatophyta</taxon>
        <taxon>Magnoliopsida</taxon>
        <taxon>Liliopsida</taxon>
        <taxon>Asparagales</taxon>
        <taxon>Orchidaceae</taxon>
        <taxon>Epidendroideae</taxon>
        <taxon>Malaxideae</taxon>
        <taxon>Dendrobiinae</taxon>
        <taxon>Dendrobium</taxon>
    </lineage>
</organism>
<evidence type="ECO:0000313" key="2">
    <source>
        <dbReference type="EMBL" id="KAI0522820.1"/>
    </source>
</evidence>
<name>A0A8T3BV21_DENNO</name>
<keyword evidence="3" id="KW-1185">Reference proteome</keyword>
<dbReference type="PANTHER" id="PTHR47481:SF22">
    <property type="entry name" value="RETROTRANSPOSON GAG DOMAIN-CONTAINING PROTEIN"/>
    <property type="match status" value="1"/>
</dbReference>
<proteinExistence type="predicted"/>
<protein>
    <recommendedName>
        <fullName evidence="4">Retrovirus-related Pol polyprotein from transposon TNT 1-94</fullName>
    </recommendedName>
</protein>
<evidence type="ECO:0000256" key="1">
    <source>
        <dbReference type="SAM" id="MobiDB-lite"/>
    </source>
</evidence>